<accession>A0A7L7L7G3</accession>
<organism evidence="1 2">
    <name type="scientific">Adhaeribacter radiodurans</name>
    <dbReference type="NCBI Taxonomy" id="2745197"/>
    <lineage>
        <taxon>Bacteria</taxon>
        <taxon>Pseudomonadati</taxon>
        <taxon>Bacteroidota</taxon>
        <taxon>Cytophagia</taxon>
        <taxon>Cytophagales</taxon>
        <taxon>Hymenobacteraceae</taxon>
        <taxon>Adhaeribacter</taxon>
    </lineage>
</organism>
<dbReference type="Gene3D" id="2.80.10.50">
    <property type="match status" value="1"/>
</dbReference>
<name>A0A7L7L7G3_9BACT</name>
<keyword evidence="2" id="KW-1185">Reference proteome</keyword>
<dbReference type="KEGG" id="add:HUW48_12375"/>
<gene>
    <name evidence="1" type="ORF">HUW48_12375</name>
</gene>
<proteinExistence type="predicted"/>
<sequence length="354" mass="38075">MKTTLFFFLQIRLLFSLKPDKYRVALLLLIELFISFASLAQTKVWDKTLGGNGTDELKIVQQTSDGGYILGGSSNSQPGIDKSQANKGNFDYWVLKLNADGSKAWDKTFGGSKSDYLFSLQQTKDGGYILGGNSESGKGGDKSQDAKGYSDYWVVKLDANGSKAWDKTFGGTDSDELTSVQETIDGGYILGGSSSSNKNSDKTQASKGSYDYWIIKLQADGTKVWDKILGGNDSDYLSSVQQTGNGGYILGGHSRSGISGDKSEASKDSSSDDDYWIVKLTPNGTKTWDKTLGGNSRDDLHALQLTKDGGYIVGGYSFSGISGDKTEASKGGNADYWVVKIGANGTKEWDKTIG</sequence>
<reference evidence="1 2" key="2">
    <citation type="submission" date="2020-08" db="EMBL/GenBank/DDBJ databases">
        <title>Adhaeribacter dokdonensis sp. nov., isolated from the rhizosphere of Elymus tsukushiensis, a plant native to the Dokdo Islands, Republic of Korea.</title>
        <authorList>
            <person name="Ghim S.Y."/>
        </authorList>
    </citation>
    <scope>NUCLEOTIDE SEQUENCE [LARGE SCALE GENOMIC DNA]</scope>
    <source>
        <strain evidence="1 2">KUDC8001</strain>
    </source>
</reference>
<dbReference type="RefSeq" id="WP_182415964.1">
    <property type="nucleotide sequence ID" value="NZ_CP055153.1"/>
</dbReference>
<evidence type="ECO:0000313" key="2">
    <source>
        <dbReference type="Proteomes" id="UP000514509"/>
    </source>
</evidence>
<dbReference type="PANTHER" id="PTHR42754:SF1">
    <property type="entry name" value="LIPOPROTEIN"/>
    <property type="match status" value="1"/>
</dbReference>
<dbReference type="PANTHER" id="PTHR42754">
    <property type="entry name" value="ENDOGLUCANASE"/>
    <property type="match status" value="1"/>
</dbReference>
<dbReference type="Proteomes" id="UP000514509">
    <property type="component" value="Chromosome"/>
</dbReference>
<protein>
    <recommendedName>
        <fullName evidence="3">T9SS C-terminal target domain-containing protein</fullName>
    </recommendedName>
</protein>
<dbReference type="AlphaFoldDB" id="A0A7L7L7G3"/>
<dbReference type="EMBL" id="CP055153">
    <property type="protein sequence ID" value="QMU28782.1"/>
    <property type="molecule type" value="Genomic_DNA"/>
</dbReference>
<evidence type="ECO:0000313" key="1">
    <source>
        <dbReference type="EMBL" id="QMU28782.1"/>
    </source>
</evidence>
<reference evidence="1 2" key="1">
    <citation type="submission" date="2020-06" db="EMBL/GenBank/DDBJ databases">
        <authorList>
            <person name="Hwang Y.J."/>
        </authorList>
    </citation>
    <scope>NUCLEOTIDE SEQUENCE [LARGE SCALE GENOMIC DNA]</scope>
    <source>
        <strain evidence="1 2">KUDC8001</strain>
    </source>
</reference>
<evidence type="ECO:0008006" key="3">
    <source>
        <dbReference type="Google" id="ProtNLM"/>
    </source>
</evidence>